<evidence type="ECO:0000313" key="1">
    <source>
        <dbReference type="EMBL" id="KAJ1135525.1"/>
    </source>
</evidence>
<dbReference type="Proteomes" id="UP001066276">
    <property type="component" value="Chromosome 6"/>
</dbReference>
<reference evidence="1" key="1">
    <citation type="journal article" date="2022" name="bioRxiv">
        <title>Sequencing and chromosome-scale assembly of the giantPleurodeles waltlgenome.</title>
        <authorList>
            <person name="Brown T."/>
            <person name="Elewa A."/>
            <person name="Iarovenko S."/>
            <person name="Subramanian E."/>
            <person name="Araus A.J."/>
            <person name="Petzold A."/>
            <person name="Susuki M."/>
            <person name="Suzuki K.-i.T."/>
            <person name="Hayashi T."/>
            <person name="Toyoda A."/>
            <person name="Oliveira C."/>
            <person name="Osipova E."/>
            <person name="Leigh N.D."/>
            <person name="Simon A."/>
            <person name="Yun M.H."/>
        </authorList>
    </citation>
    <scope>NUCLEOTIDE SEQUENCE</scope>
    <source>
        <strain evidence="1">20211129_DDA</strain>
        <tissue evidence="1">Liver</tissue>
    </source>
</reference>
<dbReference type="EMBL" id="JANPWB010000010">
    <property type="protein sequence ID" value="KAJ1135525.1"/>
    <property type="molecule type" value="Genomic_DNA"/>
</dbReference>
<gene>
    <name evidence="1" type="ORF">NDU88_001964</name>
</gene>
<proteinExistence type="predicted"/>
<sequence length="94" mass="10049">MAGCDVGQWDQGRARAACVSREEENAGTRAASLMAARTDSEEEECEARVRLQGLRSGVGVAPPAAEAPWEQQPNLARMESAGPSRGRMTVHPEV</sequence>
<name>A0AAV7Q5T2_PLEWA</name>
<keyword evidence="2" id="KW-1185">Reference proteome</keyword>
<dbReference type="AlphaFoldDB" id="A0AAV7Q5T2"/>
<accession>A0AAV7Q5T2</accession>
<comment type="caution">
    <text evidence="1">The sequence shown here is derived from an EMBL/GenBank/DDBJ whole genome shotgun (WGS) entry which is preliminary data.</text>
</comment>
<evidence type="ECO:0000313" key="2">
    <source>
        <dbReference type="Proteomes" id="UP001066276"/>
    </source>
</evidence>
<protein>
    <submittedName>
        <fullName evidence="1">Uncharacterized protein</fullName>
    </submittedName>
</protein>
<organism evidence="1 2">
    <name type="scientific">Pleurodeles waltl</name>
    <name type="common">Iberian ribbed newt</name>
    <dbReference type="NCBI Taxonomy" id="8319"/>
    <lineage>
        <taxon>Eukaryota</taxon>
        <taxon>Metazoa</taxon>
        <taxon>Chordata</taxon>
        <taxon>Craniata</taxon>
        <taxon>Vertebrata</taxon>
        <taxon>Euteleostomi</taxon>
        <taxon>Amphibia</taxon>
        <taxon>Batrachia</taxon>
        <taxon>Caudata</taxon>
        <taxon>Salamandroidea</taxon>
        <taxon>Salamandridae</taxon>
        <taxon>Pleurodelinae</taxon>
        <taxon>Pleurodeles</taxon>
    </lineage>
</organism>